<name>A0AAW9VDJ6_9GAMM</name>
<dbReference type="Proteomes" id="UP000449944">
    <property type="component" value="Unassembled WGS sequence"/>
</dbReference>
<evidence type="ECO:0000313" key="1">
    <source>
        <dbReference type="EMBL" id="MTC35816.1"/>
    </source>
</evidence>
<comment type="caution">
    <text evidence="1">The sequence shown here is derived from an EMBL/GenBank/DDBJ whole genome shotgun (WGS) entry which is preliminary data.</text>
</comment>
<evidence type="ECO:0008006" key="3">
    <source>
        <dbReference type="Google" id="ProtNLM"/>
    </source>
</evidence>
<protein>
    <recommendedName>
        <fullName evidence="3">Bacteriophage protein</fullName>
    </recommendedName>
</protein>
<reference evidence="1 2" key="1">
    <citation type="submission" date="2019-10" db="EMBL/GenBank/DDBJ databases">
        <title>Comparative genomic analysis of Providencia.</title>
        <authorList>
            <person name="Yuan C."/>
            <person name="Wei Y."/>
            <person name="Yin Z."/>
        </authorList>
    </citation>
    <scope>NUCLEOTIDE SEQUENCE [LARGE SCALE GENOMIC DNA]</scope>
    <source>
        <strain evidence="2">wls1934</strain>
    </source>
</reference>
<proteinExistence type="predicted"/>
<dbReference type="EMBL" id="WLUB01000047">
    <property type="protein sequence ID" value="MTC35816.1"/>
    <property type="molecule type" value="Genomic_DNA"/>
</dbReference>
<organism evidence="1 2">
    <name type="scientific">Providencia alcalifaciens</name>
    <dbReference type="NCBI Taxonomy" id="126385"/>
    <lineage>
        <taxon>Bacteria</taxon>
        <taxon>Pseudomonadati</taxon>
        <taxon>Pseudomonadota</taxon>
        <taxon>Gammaproteobacteria</taxon>
        <taxon>Enterobacterales</taxon>
        <taxon>Morganellaceae</taxon>
        <taxon>Providencia</taxon>
    </lineage>
</organism>
<dbReference type="Pfam" id="PF10934">
    <property type="entry name" value="Sheath_initiator"/>
    <property type="match status" value="1"/>
</dbReference>
<gene>
    <name evidence="1" type="ORF">GKR67_14485</name>
</gene>
<evidence type="ECO:0000313" key="2">
    <source>
        <dbReference type="Proteomes" id="UP000449944"/>
    </source>
</evidence>
<sequence length="114" mass="12723">MQYRKEDDGDYTFGSNQFLINTPETVAQAVKSRLKLWLEEWFLDDRIGTPHAQKGLGKHVAQGYALSIKEIIQGTQGVVKILDFGVDLNTSTRKVTITAMIETLYGTTSIKSEG</sequence>
<dbReference type="AlphaFoldDB" id="A0AAW9VDJ6"/>
<dbReference type="InterPro" id="IPR020288">
    <property type="entry name" value="Sheath_initiator"/>
</dbReference>
<accession>A0AAW9VDJ6</accession>